<feature type="signal peptide" evidence="7">
    <location>
        <begin position="1"/>
        <end position="23"/>
    </location>
</feature>
<dbReference type="Proteomes" id="UP000465304">
    <property type="component" value="Unassembled WGS sequence"/>
</dbReference>
<reference evidence="8 9" key="1">
    <citation type="journal article" date="2019" name="Emerg. Microbes Infect.">
        <title>Comprehensive subspecies identification of 175 nontuberculous mycobacteria species based on 7547 genomic profiles.</title>
        <authorList>
            <person name="Matsumoto Y."/>
            <person name="Kinjo T."/>
            <person name="Motooka D."/>
            <person name="Nabeya D."/>
            <person name="Jung N."/>
            <person name="Uechi K."/>
            <person name="Horii T."/>
            <person name="Iida T."/>
            <person name="Fujita J."/>
            <person name="Nakamura S."/>
        </authorList>
    </citation>
    <scope>NUCLEOTIDE SEQUENCE [LARGE SCALE GENOMIC DNA]</scope>
    <source>
        <strain evidence="8 9">JCM 30996</strain>
    </source>
</reference>
<dbReference type="InterPro" id="IPR005669">
    <property type="entry name" value="Thiosulph/SO4-bd"/>
</dbReference>
<evidence type="ECO:0000256" key="1">
    <source>
        <dbReference type="ARBA" id="ARBA00004418"/>
    </source>
</evidence>
<evidence type="ECO:0000256" key="5">
    <source>
        <dbReference type="ARBA" id="ARBA00022764"/>
    </source>
</evidence>
<dbReference type="PANTHER" id="PTHR30368">
    <property type="entry name" value="SULFATE-BINDING PROTEIN"/>
    <property type="match status" value="1"/>
</dbReference>
<feature type="region of interest" description="Disordered" evidence="6">
    <location>
        <begin position="31"/>
        <end position="55"/>
    </location>
</feature>
<name>A0A7I9ZSU6_9MYCO</name>
<evidence type="ECO:0000256" key="3">
    <source>
        <dbReference type="ARBA" id="ARBA00022448"/>
    </source>
</evidence>
<proteinExistence type="inferred from homology"/>
<dbReference type="PANTHER" id="PTHR30368:SF2">
    <property type="entry name" value="SULFATE-BINDING PROTEIN"/>
    <property type="match status" value="1"/>
</dbReference>
<dbReference type="AlphaFoldDB" id="A0A7I9ZSU6"/>
<keyword evidence="4 7" id="KW-0732">Signal</keyword>
<keyword evidence="3" id="KW-0813">Transport</keyword>
<dbReference type="Pfam" id="PF13531">
    <property type="entry name" value="SBP_bac_11"/>
    <property type="match status" value="1"/>
</dbReference>
<keyword evidence="9" id="KW-1185">Reference proteome</keyword>
<dbReference type="SUPFAM" id="SSF53850">
    <property type="entry name" value="Periplasmic binding protein-like II"/>
    <property type="match status" value="1"/>
</dbReference>
<evidence type="ECO:0000313" key="9">
    <source>
        <dbReference type="Proteomes" id="UP000465304"/>
    </source>
</evidence>
<evidence type="ECO:0000256" key="7">
    <source>
        <dbReference type="SAM" id="SignalP"/>
    </source>
</evidence>
<accession>A0A7I9ZSU6</accession>
<dbReference type="GO" id="GO:1902358">
    <property type="term" value="P:sulfate transmembrane transport"/>
    <property type="evidence" value="ECO:0007669"/>
    <property type="project" value="InterPro"/>
</dbReference>
<gene>
    <name evidence="8" type="ORF">MHIP_45170</name>
</gene>
<dbReference type="GO" id="GO:0042597">
    <property type="term" value="C:periplasmic space"/>
    <property type="evidence" value="ECO:0007669"/>
    <property type="project" value="UniProtKB-SubCell"/>
</dbReference>
<feature type="chain" id="PRO_5039356264" evidence="7">
    <location>
        <begin position="24"/>
        <end position="353"/>
    </location>
</feature>
<dbReference type="Gene3D" id="3.40.190.10">
    <property type="entry name" value="Periplasmic binding protein-like II"/>
    <property type="match status" value="2"/>
</dbReference>
<dbReference type="EMBL" id="BLLB01000002">
    <property type="protein sequence ID" value="GFH04034.1"/>
    <property type="molecule type" value="Genomic_DNA"/>
</dbReference>
<comment type="caution">
    <text evidence="8">The sequence shown here is derived from an EMBL/GenBank/DDBJ whole genome shotgun (WGS) entry which is preliminary data.</text>
</comment>
<evidence type="ECO:0000256" key="2">
    <source>
        <dbReference type="ARBA" id="ARBA00006099"/>
    </source>
</evidence>
<keyword evidence="5" id="KW-0574">Periplasm</keyword>
<comment type="subcellular location">
    <subcellularLocation>
        <location evidence="1">Periplasm</location>
    </subcellularLocation>
</comment>
<dbReference type="PROSITE" id="PS51257">
    <property type="entry name" value="PROKAR_LIPOPROTEIN"/>
    <property type="match status" value="1"/>
</dbReference>
<sequence>MRGAASRWRTGAVLALSVTLVMACGGGPSDVVGDDAGPSDAGPSDAGPSDAGPSDAETTLTMAAFAVPEPGWAKVAPAFADTEEGAGVAVTVSYASSSDQSRAVETGKPADLVNFSVEPDITRLVEAGKVSEDWDAGVTRGIPFGSVVSFAVRPGNPKNIRDWDDLLAPGVEVITPSPLSSGAAKWNLLAPYAWASDGGRNPEAGIAYVDELVTEHVKLRPASGREATDVFEQGSGDVLLAYENEALNFDLEYVNPPQTFKIENPLAVVTTSRHRDKATDFVNFQFTPEAQTLWAEANFRPVDPAVLAEFADKFPAPEKLWTIDDLGGWGQADPELFDKDYGVITKIYKQATG</sequence>
<comment type="similarity">
    <text evidence="2">Belongs to the prokaryotic sulfate-binding protein family.</text>
</comment>
<organism evidence="8 9">
    <name type="scientific">Mycolicibacterium hippocampi</name>
    <dbReference type="NCBI Taxonomy" id="659824"/>
    <lineage>
        <taxon>Bacteria</taxon>
        <taxon>Bacillati</taxon>
        <taxon>Actinomycetota</taxon>
        <taxon>Actinomycetes</taxon>
        <taxon>Mycobacteriales</taxon>
        <taxon>Mycobacteriaceae</taxon>
        <taxon>Mycolicibacterium</taxon>
    </lineage>
</organism>
<dbReference type="GO" id="GO:0140104">
    <property type="term" value="F:molecular carrier activity"/>
    <property type="evidence" value="ECO:0007669"/>
    <property type="project" value="InterPro"/>
</dbReference>
<evidence type="ECO:0000313" key="8">
    <source>
        <dbReference type="EMBL" id="GFH04034.1"/>
    </source>
</evidence>
<evidence type="ECO:0000256" key="6">
    <source>
        <dbReference type="SAM" id="MobiDB-lite"/>
    </source>
</evidence>
<evidence type="ECO:0000256" key="4">
    <source>
        <dbReference type="ARBA" id="ARBA00022729"/>
    </source>
</evidence>
<protein>
    <submittedName>
        <fullName evidence="8">Sulfate ABC transporter substrate-binding protein</fullName>
    </submittedName>
</protein>